<accession>A0A819RM67</accession>
<gene>
    <name evidence="2" type="ORF">OVN521_LOCUS17368</name>
</gene>
<dbReference type="Proteomes" id="UP000663866">
    <property type="component" value="Unassembled WGS sequence"/>
</dbReference>
<keyword evidence="3" id="KW-1185">Reference proteome</keyword>
<proteinExistence type="predicted"/>
<sequence>MTVQSKSCKDNELNISVSILKLSNKNIDSFTYFGTNTAASVDPSKQNKSINDEVNFRNEQQQCVRSFTMIKNNQKTNLNYSFQQYATTISTPVSMLKDESTYTYNVSLKTTLSTRCTNSKIYKSPLRSIITSDTIPATILILMIHTAAIPLIKMPSLLLIVLESESANLWKHKSALNMTLNDNITAGIDHQSLKKSTFIKYIQCCWFRLEAIPEEDQSRISNDLTNLLYPNKDVEHTIVTSPTDQNLENKFVSDIHEKFTSKVKIKEHRKLNDNLVIDDLNSINVLTSNLLMDQTFEILPSIDEIDEHKSILNSKSNLSSSHTVDQLTSERKDQSNNDRFSSLSTEQLHMLKLNESFIIGQDMIHSTNSTEYIPSVSTTNSFSSIDETKFILSNEGNLEKTLDESSIKNTMSVDSDDISEQSINLVTINLHLFDKESKSTLEKNQIHENDDNVQVINLDQHETTLLKHSISLQSKASVSKTHTLAFLCQRNTLQADKDLPTLHDVSVSNSIHFETKIQEKELNETANEFPVVTTSRKPINNTNEYKELPLIFPKHAGRRKRLRKKQHNELPPWIFPKENSTTYNHRFKRPHCKPCECICTPLPTCSNVPSRSFLDDIHPCDTYSIQ</sequence>
<dbReference type="EMBL" id="CAJOBG010003007">
    <property type="protein sequence ID" value="CAF4040673.1"/>
    <property type="molecule type" value="Genomic_DNA"/>
</dbReference>
<name>A0A819RM67_9BILA</name>
<evidence type="ECO:0000256" key="1">
    <source>
        <dbReference type="SAM" id="MobiDB-lite"/>
    </source>
</evidence>
<protein>
    <submittedName>
        <fullName evidence="2">Uncharacterized protein</fullName>
    </submittedName>
</protein>
<comment type="caution">
    <text evidence="2">The sequence shown here is derived from an EMBL/GenBank/DDBJ whole genome shotgun (WGS) entry which is preliminary data.</text>
</comment>
<dbReference type="AlphaFoldDB" id="A0A819RM67"/>
<reference evidence="2" key="1">
    <citation type="submission" date="2021-02" db="EMBL/GenBank/DDBJ databases">
        <authorList>
            <person name="Nowell W R."/>
        </authorList>
    </citation>
    <scope>NUCLEOTIDE SEQUENCE</scope>
</reference>
<evidence type="ECO:0000313" key="3">
    <source>
        <dbReference type="Proteomes" id="UP000663866"/>
    </source>
</evidence>
<evidence type="ECO:0000313" key="2">
    <source>
        <dbReference type="EMBL" id="CAF4040673.1"/>
    </source>
</evidence>
<feature type="region of interest" description="Disordered" evidence="1">
    <location>
        <begin position="316"/>
        <end position="339"/>
    </location>
</feature>
<organism evidence="2 3">
    <name type="scientific">Rotaria magnacalcarata</name>
    <dbReference type="NCBI Taxonomy" id="392030"/>
    <lineage>
        <taxon>Eukaryota</taxon>
        <taxon>Metazoa</taxon>
        <taxon>Spiralia</taxon>
        <taxon>Gnathifera</taxon>
        <taxon>Rotifera</taxon>
        <taxon>Eurotatoria</taxon>
        <taxon>Bdelloidea</taxon>
        <taxon>Philodinida</taxon>
        <taxon>Philodinidae</taxon>
        <taxon>Rotaria</taxon>
    </lineage>
</organism>